<evidence type="ECO:0000256" key="1">
    <source>
        <dbReference type="SAM" id="MobiDB-lite"/>
    </source>
</evidence>
<reference evidence="3 4" key="1">
    <citation type="submission" date="2021-03" db="EMBL/GenBank/DDBJ databases">
        <title>Genomic Encyclopedia of Type Strains, Phase IV (KMG-IV): sequencing the most valuable type-strain genomes for metagenomic binning, comparative biology and taxonomic classification.</title>
        <authorList>
            <person name="Goeker M."/>
        </authorList>
    </citation>
    <scope>NUCLEOTIDE SEQUENCE [LARGE SCALE GENOMIC DNA]</scope>
    <source>
        <strain evidence="3 4">DSM 23491</strain>
    </source>
</reference>
<feature type="compositionally biased region" description="Basic and acidic residues" evidence="1">
    <location>
        <begin position="42"/>
        <end position="63"/>
    </location>
</feature>
<protein>
    <submittedName>
        <fullName evidence="3">Uncharacterized protein YaaR (DUF327 family)</fullName>
    </submittedName>
</protein>
<dbReference type="EMBL" id="JAGGKP010000003">
    <property type="protein sequence ID" value="MBP1936962.1"/>
    <property type="molecule type" value="Genomic_DNA"/>
</dbReference>
<evidence type="ECO:0000256" key="2">
    <source>
        <dbReference type="SAM" id="SignalP"/>
    </source>
</evidence>
<feature type="chain" id="PRO_5047133032" evidence="2">
    <location>
        <begin position="26"/>
        <end position="463"/>
    </location>
</feature>
<name>A0ABS4H346_9BACL</name>
<feature type="signal peptide" evidence="2">
    <location>
        <begin position="1"/>
        <end position="25"/>
    </location>
</feature>
<feature type="region of interest" description="Disordered" evidence="1">
    <location>
        <begin position="42"/>
        <end position="75"/>
    </location>
</feature>
<gene>
    <name evidence="3" type="ORF">J2Z20_001844</name>
</gene>
<keyword evidence="2" id="KW-0732">Signal</keyword>
<keyword evidence="4" id="KW-1185">Reference proteome</keyword>
<accession>A0ABS4H346</accession>
<evidence type="ECO:0000313" key="3">
    <source>
        <dbReference type="EMBL" id="MBP1936962.1"/>
    </source>
</evidence>
<dbReference type="RefSeq" id="WP_209848501.1">
    <property type="nucleotide sequence ID" value="NZ_CBCRVE010000006.1"/>
</dbReference>
<proteinExistence type="predicted"/>
<evidence type="ECO:0000313" key="4">
    <source>
        <dbReference type="Proteomes" id="UP001519273"/>
    </source>
</evidence>
<dbReference type="Proteomes" id="UP001519273">
    <property type="component" value="Unassembled WGS sequence"/>
</dbReference>
<comment type="caution">
    <text evidence="3">The sequence shown here is derived from an EMBL/GenBank/DDBJ whole genome shotgun (WGS) entry which is preliminary data.</text>
</comment>
<sequence length="463" mass="52767">MRTTKIVVSVIVMTGLLLQSGLALATPADASGHIAKPQIKLLHHDGKEHRDDDRNDDRNDDRKGHNRNGNKPSVQTIDQQFKSLLNNADKLSEAVSYLKNNMKYISKDKASQYVTMLEDAQQKYLTTFQAKINANGYQGKLMNLFSGHAIDMNNIDKIRDSAIRTLLQKTRDSGYRVESSEGFYYPIIDYSVYSSFKPYVTSDIEAYITIMTVEASKIAVKDAAIIITWDELLDRAHQQSKFIEKFPNSVRVRSVTQLYQQYQSFALYGTDNTPLFRNDNNEMDSNAKNAYWNFINNGDSSYFKRLITEFMSEIWKNNYKLNDTINRYRSSHNTPHPIVINPVPLPQPNRYAAAGIDNADAFEKAFKDLQYRVLYQDINEVAKYIAYPIQVKINGKATLINSRNDFISYYGAIFNASVTNALLNQKVEDTFVNTGGVSVGNGVLWIKQTKDANYPYQIFAIDN</sequence>
<organism evidence="3 4">
    <name type="scientific">Paenibacillus sediminis</name>
    <dbReference type="NCBI Taxonomy" id="664909"/>
    <lineage>
        <taxon>Bacteria</taxon>
        <taxon>Bacillati</taxon>
        <taxon>Bacillota</taxon>
        <taxon>Bacilli</taxon>
        <taxon>Bacillales</taxon>
        <taxon>Paenibacillaceae</taxon>
        <taxon>Paenibacillus</taxon>
    </lineage>
</organism>